<reference evidence="2 3" key="1">
    <citation type="submission" date="2016-05" db="EMBL/GenBank/DDBJ databases">
        <title>Genome sequencing reveals origins of a unique bacterial endosymbiosis in the earliest lineages of terrestrial Fungi.</title>
        <authorList>
            <consortium name="DOE Joint Genome Institute"/>
            <person name="Uehling J."/>
            <person name="Gryganskyi A."/>
            <person name="Hameed K."/>
            <person name="Tschaplinski T."/>
            <person name="Misztal P."/>
            <person name="Wu S."/>
            <person name="Desiro A."/>
            <person name="Vande Pol N."/>
            <person name="Du Z.-Y."/>
            <person name="Zienkiewicz A."/>
            <person name="Zienkiewicz K."/>
            <person name="Morin E."/>
            <person name="Tisserant E."/>
            <person name="Splivallo R."/>
            <person name="Hainaut M."/>
            <person name="Henrissat B."/>
            <person name="Ohm R."/>
            <person name="Kuo A."/>
            <person name="Yan J."/>
            <person name="Lipzen A."/>
            <person name="Nolan M."/>
            <person name="Labutti K."/>
            <person name="Barry K."/>
            <person name="Goldstein A."/>
            <person name="Labbe J."/>
            <person name="Schadt C."/>
            <person name="Tuskan G."/>
            <person name="Grigoriev I."/>
            <person name="Martin F."/>
            <person name="Vilgalys R."/>
            <person name="Bonito G."/>
        </authorList>
    </citation>
    <scope>NUCLEOTIDE SEQUENCE [LARGE SCALE GENOMIC DNA]</scope>
    <source>
        <strain evidence="2 3">AG-77</strain>
    </source>
</reference>
<feature type="non-terminal residue" evidence="2">
    <location>
        <position position="1"/>
    </location>
</feature>
<feature type="region of interest" description="Disordered" evidence="1">
    <location>
        <begin position="46"/>
        <end position="100"/>
    </location>
</feature>
<accession>A0A197JNN3</accession>
<dbReference type="OrthoDB" id="2431872at2759"/>
<dbReference type="Proteomes" id="UP000078512">
    <property type="component" value="Unassembled WGS sequence"/>
</dbReference>
<feature type="region of interest" description="Disordered" evidence="1">
    <location>
        <begin position="124"/>
        <end position="156"/>
    </location>
</feature>
<evidence type="ECO:0000313" key="3">
    <source>
        <dbReference type="Proteomes" id="UP000078512"/>
    </source>
</evidence>
<evidence type="ECO:0000313" key="2">
    <source>
        <dbReference type="EMBL" id="OAQ26765.1"/>
    </source>
</evidence>
<feature type="compositionally biased region" description="Polar residues" evidence="1">
    <location>
        <begin position="124"/>
        <end position="134"/>
    </location>
</feature>
<gene>
    <name evidence="2" type="ORF">K457DRAFT_1895535</name>
</gene>
<keyword evidence="3" id="KW-1185">Reference proteome</keyword>
<feature type="region of interest" description="Disordered" evidence="1">
    <location>
        <begin position="172"/>
        <end position="245"/>
    </location>
</feature>
<dbReference type="EMBL" id="KV442063">
    <property type="protein sequence ID" value="OAQ26765.1"/>
    <property type="molecule type" value="Genomic_DNA"/>
</dbReference>
<evidence type="ECO:0000256" key="1">
    <source>
        <dbReference type="SAM" id="MobiDB-lite"/>
    </source>
</evidence>
<feature type="compositionally biased region" description="Polar residues" evidence="1">
    <location>
        <begin position="76"/>
        <end position="85"/>
    </location>
</feature>
<organism evidence="2 3">
    <name type="scientific">Linnemannia elongata AG-77</name>
    <dbReference type="NCBI Taxonomy" id="1314771"/>
    <lineage>
        <taxon>Eukaryota</taxon>
        <taxon>Fungi</taxon>
        <taxon>Fungi incertae sedis</taxon>
        <taxon>Mucoromycota</taxon>
        <taxon>Mortierellomycotina</taxon>
        <taxon>Mortierellomycetes</taxon>
        <taxon>Mortierellales</taxon>
        <taxon>Mortierellaceae</taxon>
        <taxon>Linnemannia</taxon>
    </lineage>
</organism>
<name>A0A197JNN3_9FUNG</name>
<protein>
    <submittedName>
        <fullName evidence="2">Uncharacterized protein</fullName>
    </submittedName>
</protein>
<feature type="compositionally biased region" description="Low complexity" evidence="1">
    <location>
        <begin position="217"/>
        <end position="229"/>
    </location>
</feature>
<sequence length="521" mass="56656">DSSSANSSKSFLLHTHQANKTTITTIDTVSPTMAINQPKKAAVALTASAPAKRRGRPPKSCSPSTAFRPIEYQRPTVPSSQCSNSKTKHHPVHPSWQPRPIAPKVATSMKKSEKVKVHCVDASISTRSRVSKNPTRGPVDSSITATKKSSKKKSDELTERLYLAISQATLRERREQETASSDFGIQHRDRRSSTSSLSSTSSKSSGGSFNFLALGPSTSRRGSSTSVTTDANEEEGEKERVVKKMKSPPTLKELEVMGYSNPLDDKSQEYIPLEFGNGDFPLPIFDGIESIRDWQCQHDQHYQRQLEEMSMVSCVSSSPSSSLSSWSPLSSFSSMSLDASDVLDVPMPSPTACYDDISIVPLTFDAVAAAEAEAVMTMGLDPVYLIQPFPFSPTLPLASPPLPTPTTTTIAASYFQLFDHNDASHDLSFQSMDPLALGPELVPSFFQAYAPAQCSIADPFSSLMPMPMAIGLSNQSDPFDPFEAVSASVPFLESRKNSKYYLDLVAEKMASYSSPPSLSQH</sequence>
<feature type="compositionally biased region" description="Low complexity" evidence="1">
    <location>
        <begin position="193"/>
        <end position="208"/>
    </location>
</feature>
<dbReference type="AlphaFoldDB" id="A0A197JNN3"/>
<proteinExistence type="predicted"/>